<protein>
    <recommendedName>
        <fullName evidence="3">Deoxyribodipyrimidine photolyase-related protein</fullName>
    </recommendedName>
</protein>
<dbReference type="SUPFAM" id="SSF48173">
    <property type="entry name" value="Cryptochrome/photolyase FAD-binding domain"/>
    <property type="match status" value="1"/>
</dbReference>
<name>A4BEK4_9GAMM</name>
<dbReference type="PANTHER" id="PTHR38657:SF1">
    <property type="entry name" value="SLR1343 PROTEIN"/>
    <property type="match status" value="1"/>
</dbReference>
<dbReference type="STRING" id="314283.MED297_02387"/>
<keyword evidence="2" id="KW-1185">Reference proteome</keyword>
<dbReference type="RefSeq" id="WP_008047059.1">
    <property type="nucleotide sequence ID" value="NZ_CH724153.1"/>
</dbReference>
<dbReference type="Proteomes" id="UP000005953">
    <property type="component" value="Unassembled WGS sequence"/>
</dbReference>
<dbReference type="OrthoDB" id="5288100at2"/>
<organism evidence="1 2">
    <name type="scientific">Reinekea blandensis MED297</name>
    <dbReference type="NCBI Taxonomy" id="314283"/>
    <lineage>
        <taxon>Bacteria</taxon>
        <taxon>Pseudomonadati</taxon>
        <taxon>Pseudomonadota</taxon>
        <taxon>Gammaproteobacteria</taxon>
        <taxon>Oceanospirillales</taxon>
        <taxon>Saccharospirillaceae</taxon>
        <taxon>Reinekea</taxon>
    </lineage>
</organism>
<evidence type="ECO:0000313" key="1">
    <source>
        <dbReference type="EMBL" id="EAR09431.1"/>
    </source>
</evidence>
<dbReference type="Gene3D" id="1.25.40.80">
    <property type="match status" value="1"/>
</dbReference>
<gene>
    <name evidence="1" type="ORF">MED297_02387</name>
</gene>
<reference evidence="1 2" key="1">
    <citation type="submission" date="2006-02" db="EMBL/GenBank/DDBJ databases">
        <authorList>
            <person name="Pinhassi J."/>
            <person name="Pedros-Alio C."/>
            <person name="Ferriera S."/>
            <person name="Johnson J."/>
            <person name="Kravitz S."/>
            <person name="Halpern A."/>
            <person name="Remington K."/>
            <person name="Beeson K."/>
            <person name="Tran B."/>
            <person name="Rogers Y.-H."/>
            <person name="Friedman R."/>
            <person name="Venter J.C."/>
        </authorList>
    </citation>
    <scope>NUCLEOTIDE SEQUENCE [LARGE SCALE GENOMIC DNA]</scope>
    <source>
        <strain evidence="1 2">MED297</strain>
    </source>
</reference>
<dbReference type="Gene3D" id="1.10.579.10">
    <property type="entry name" value="DNA Cyclobutane Dipyrimidine Photolyase, subunit A, domain 3"/>
    <property type="match status" value="1"/>
</dbReference>
<evidence type="ECO:0008006" key="3">
    <source>
        <dbReference type="Google" id="ProtNLM"/>
    </source>
</evidence>
<dbReference type="AlphaFoldDB" id="A4BEK4"/>
<dbReference type="Gene3D" id="1.10.10.1710">
    <property type="entry name" value="Deoxyribodipyrimidine photolyase-related"/>
    <property type="match status" value="1"/>
</dbReference>
<evidence type="ECO:0000313" key="2">
    <source>
        <dbReference type="Proteomes" id="UP000005953"/>
    </source>
</evidence>
<dbReference type="InterPro" id="IPR052551">
    <property type="entry name" value="UV-DNA_repair_photolyase"/>
</dbReference>
<proteinExistence type="predicted"/>
<dbReference type="InterPro" id="IPR014729">
    <property type="entry name" value="Rossmann-like_a/b/a_fold"/>
</dbReference>
<dbReference type="InterPro" id="IPR007357">
    <property type="entry name" value="PhrB-like"/>
</dbReference>
<dbReference type="EMBL" id="AAOE01000010">
    <property type="protein sequence ID" value="EAR09431.1"/>
    <property type="molecule type" value="Genomic_DNA"/>
</dbReference>
<dbReference type="HOGENOM" id="CLU_031632_1_0_6"/>
<accession>A4BEK4</accession>
<dbReference type="InterPro" id="IPR036134">
    <property type="entry name" value="Crypto/Photolyase_FAD-like_sf"/>
</dbReference>
<dbReference type="PANTHER" id="PTHR38657">
    <property type="entry name" value="SLR1343 PROTEIN"/>
    <property type="match status" value="1"/>
</dbReference>
<dbReference type="Pfam" id="PF04244">
    <property type="entry name" value="DPRP"/>
    <property type="match status" value="1"/>
</dbReference>
<comment type="caution">
    <text evidence="1">The sequence shown here is derived from an EMBL/GenBank/DDBJ whole genome shotgun (WGS) entry which is preliminary data.</text>
</comment>
<sequence length="523" mass="60905">MRSDQTTYKTLRLILGDQLNAHHSWFRRSDPEVLYVIIELSQELTVVQHHVQKVEAFFLAMQLFADALGKAGHQVRHLTLDDTQGDDSLDDCLSKLIRDHQVQRFEYQQPDEYRLEQQLRLFCEQQSIAHECVDSEHFFLNREALATLFNAGTSHRMEAFYRNMRRQFNVLMEGENPVGGQWNYDAENRKKLKAADLVDLPEPLVFANDVSEVRKRLARHHVRTIGESMPHCLWPVTRTQAKSLLSFFCAHCLPYFGRFQDAMTADAEESKRWSLYHSRLSFALNTKMLHPAQVIREAVNCYEQSDGQISLAQIEGFVRQILGWREFVRGMYWANMPQYGQLNALQAERDLPQQYWTGQTRMRCMSLAIGQSLSFAYAHHIQRLMVTGNFALLAGINPDQVDQWYLGIYVDAIEWVEMPNTRGMSQFADGGLVGSKAYAASGQYIQRMSDYCGGCYYRVREKTGPRACPLNPMYWHFMHRHQDAFQQNPRQALVYKNWRRFSKDEQQAILREGERCLSDIESL</sequence>
<dbReference type="Gene3D" id="3.40.50.620">
    <property type="entry name" value="HUPs"/>
    <property type="match status" value="1"/>
</dbReference>